<gene>
    <name evidence="3" type="ORF">G5V58_21855</name>
</gene>
<dbReference type="EMBL" id="CP049257">
    <property type="protein sequence ID" value="QIG45056.1"/>
    <property type="molecule type" value="Genomic_DNA"/>
</dbReference>
<dbReference type="Proteomes" id="UP000502996">
    <property type="component" value="Chromosome"/>
</dbReference>
<feature type="signal peptide" evidence="2">
    <location>
        <begin position="1"/>
        <end position="23"/>
    </location>
</feature>
<dbReference type="RefSeq" id="WP_165237236.1">
    <property type="nucleotide sequence ID" value="NZ_CP049257.1"/>
</dbReference>
<feature type="compositionally biased region" description="Basic and acidic residues" evidence="1">
    <location>
        <begin position="31"/>
        <end position="52"/>
    </location>
</feature>
<name>A0A6G6WIM5_9ACTN</name>
<reference evidence="3 4" key="1">
    <citation type="submission" date="2020-02" db="EMBL/GenBank/DDBJ databases">
        <title>Full genome sequence of Nocardioides sp. R-3366.</title>
        <authorList>
            <person name="Im W.-T."/>
        </authorList>
    </citation>
    <scope>NUCLEOTIDE SEQUENCE [LARGE SCALE GENOMIC DNA]</scope>
    <source>
        <strain evidence="3 4">R-3366</strain>
    </source>
</reference>
<sequence>MPRVPGAVALAALLLGVAGPASATTTVAGRDPARDVLSRGVTDDGKPHHPEPAQRVGDIVRLTATYGSELVVTTKVRQLSSRDDQDFSWLLRTSEDRFTWFADYTLPAGRDRGIFVLIDPVANEPDCGSVRLDRAARTVTLIIPADCLGSPAWVRVAHGVRVYSPTKEYADDAQRAGDVRNSGWRFGPELGA</sequence>
<protein>
    <submittedName>
        <fullName evidence="3">Uncharacterized protein</fullName>
    </submittedName>
</protein>
<organism evidence="3 4">
    <name type="scientific">Nocardioides anomalus</name>
    <dbReference type="NCBI Taxonomy" id="2712223"/>
    <lineage>
        <taxon>Bacteria</taxon>
        <taxon>Bacillati</taxon>
        <taxon>Actinomycetota</taxon>
        <taxon>Actinomycetes</taxon>
        <taxon>Propionibacteriales</taxon>
        <taxon>Nocardioidaceae</taxon>
        <taxon>Nocardioides</taxon>
    </lineage>
</organism>
<feature type="region of interest" description="Disordered" evidence="1">
    <location>
        <begin position="23"/>
        <end position="53"/>
    </location>
</feature>
<accession>A0A6G6WIM5</accession>
<evidence type="ECO:0000256" key="2">
    <source>
        <dbReference type="SAM" id="SignalP"/>
    </source>
</evidence>
<dbReference type="AlphaFoldDB" id="A0A6G6WIM5"/>
<keyword evidence="4" id="KW-1185">Reference proteome</keyword>
<evidence type="ECO:0000256" key="1">
    <source>
        <dbReference type="SAM" id="MobiDB-lite"/>
    </source>
</evidence>
<keyword evidence="2" id="KW-0732">Signal</keyword>
<evidence type="ECO:0000313" key="4">
    <source>
        <dbReference type="Proteomes" id="UP000502996"/>
    </source>
</evidence>
<dbReference type="KEGG" id="nano:G5V58_21855"/>
<evidence type="ECO:0000313" key="3">
    <source>
        <dbReference type="EMBL" id="QIG45056.1"/>
    </source>
</evidence>
<proteinExistence type="predicted"/>
<feature type="chain" id="PRO_5026317098" evidence="2">
    <location>
        <begin position="24"/>
        <end position="192"/>
    </location>
</feature>